<protein>
    <recommendedName>
        <fullName evidence="3">histidine kinase</fullName>
        <ecNumber evidence="3">2.7.13.3</ecNumber>
    </recommendedName>
</protein>
<dbReference type="SMART" id="SM00387">
    <property type="entry name" value="HATPase_c"/>
    <property type="match status" value="1"/>
</dbReference>
<sequence>MSPGCRALLRTCLLWLIPGILTGLLMAAYLTVHEYHMTADLVGSVLQNDSLQAGLKRASKEQRSAGRAYLGKYGYRPLGKIGDHMLLTSFIGIGLFEGIGGILLMKKRRKEIKLEIRIQELTEYLKAINYGEAKTLPRMEDCFSQLEDEIYKTVLELKCTKETAVQDHQVLSERIADIAHQLKTPLTSMSLMTELLEDYQTEETKEYLVHLKNQAKRLQKLVSGLLILAKLDSHVIAFEPSQVEVSDLINAASEPLLEMMNRKKISLEVKCGKPGGPPSWIVTDMQWTSEALLNVLKNCVEHTPEKGAIQVSYEKNPLYAELQIVDSGSGFSKKDLPHLFERFYRGEDASKDSAGIGLALARLIIERQNGHIYAENTSDGHARFRLRFYV</sequence>
<dbReference type="EMBL" id="QGQD01000087">
    <property type="protein sequence ID" value="TLC98645.1"/>
    <property type="molecule type" value="Genomic_DNA"/>
</dbReference>
<keyword evidence="8" id="KW-0472">Membrane</keyword>
<dbReference type="GO" id="GO:0016036">
    <property type="term" value="P:cellular response to phosphate starvation"/>
    <property type="evidence" value="ECO:0007669"/>
    <property type="project" value="TreeGrafter"/>
</dbReference>
<evidence type="ECO:0000313" key="11">
    <source>
        <dbReference type="Proteomes" id="UP000306509"/>
    </source>
</evidence>
<keyword evidence="4" id="KW-0597">Phosphoprotein</keyword>
<dbReference type="InterPro" id="IPR036890">
    <property type="entry name" value="HATPase_C_sf"/>
</dbReference>
<evidence type="ECO:0000256" key="5">
    <source>
        <dbReference type="ARBA" id="ARBA00022679"/>
    </source>
</evidence>
<accession>A0A4U8Q9Y5</accession>
<gene>
    <name evidence="10" type="primary">phoR_17</name>
    <name evidence="10" type="ORF">DSM106044_04528</name>
</gene>
<evidence type="ECO:0000259" key="9">
    <source>
        <dbReference type="PROSITE" id="PS50109"/>
    </source>
</evidence>
<dbReference type="Pfam" id="PF02518">
    <property type="entry name" value="HATPase_c"/>
    <property type="match status" value="1"/>
</dbReference>
<reference evidence="10 11" key="1">
    <citation type="journal article" date="2019" name="Anaerobe">
        <title>Detection of Robinsoniella peoriensis in multiple bone samples of a trauma patient.</title>
        <authorList>
            <person name="Schrottner P."/>
            <person name="Hartwich K."/>
            <person name="Bunk B."/>
            <person name="Schober I."/>
            <person name="Helbig S."/>
            <person name="Rudolph W.W."/>
            <person name="Gunzer F."/>
        </authorList>
    </citation>
    <scope>NUCLEOTIDE SEQUENCE [LARGE SCALE GENOMIC DNA]</scope>
    <source>
        <strain evidence="10 11">DSM 106044</strain>
    </source>
</reference>
<evidence type="ECO:0000313" key="10">
    <source>
        <dbReference type="EMBL" id="TLC98645.1"/>
    </source>
</evidence>
<keyword evidence="6" id="KW-0418">Kinase</keyword>
<dbReference type="SUPFAM" id="SSF55874">
    <property type="entry name" value="ATPase domain of HSP90 chaperone/DNA topoisomerase II/histidine kinase"/>
    <property type="match status" value="1"/>
</dbReference>
<comment type="subcellular location">
    <subcellularLocation>
        <location evidence="2">Membrane</location>
    </subcellularLocation>
</comment>
<keyword evidence="5 10" id="KW-0808">Transferase</keyword>
<evidence type="ECO:0000256" key="4">
    <source>
        <dbReference type="ARBA" id="ARBA00022553"/>
    </source>
</evidence>
<dbReference type="InterPro" id="IPR005467">
    <property type="entry name" value="His_kinase_dom"/>
</dbReference>
<keyword evidence="11" id="KW-1185">Reference proteome</keyword>
<comment type="caution">
    <text evidence="10">The sequence shown here is derived from an EMBL/GenBank/DDBJ whole genome shotgun (WGS) entry which is preliminary data.</text>
</comment>
<dbReference type="STRING" id="180332.GCA_000797495_02010"/>
<dbReference type="CDD" id="cd00082">
    <property type="entry name" value="HisKA"/>
    <property type="match status" value="1"/>
</dbReference>
<dbReference type="PRINTS" id="PR00344">
    <property type="entry name" value="BCTRLSENSOR"/>
</dbReference>
<dbReference type="AlphaFoldDB" id="A0A4U8Q9Y5"/>
<dbReference type="InterPro" id="IPR003661">
    <property type="entry name" value="HisK_dim/P_dom"/>
</dbReference>
<keyword evidence="8" id="KW-0812">Transmembrane</keyword>
<dbReference type="EC" id="2.7.13.3" evidence="3"/>
<proteinExistence type="predicted"/>
<dbReference type="Gene3D" id="1.10.287.130">
    <property type="match status" value="1"/>
</dbReference>
<dbReference type="SUPFAM" id="SSF47384">
    <property type="entry name" value="Homodimeric domain of signal transducing histidine kinase"/>
    <property type="match status" value="1"/>
</dbReference>
<dbReference type="RefSeq" id="WP_044296542.1">
    <property type="nucleotide sequence ID" value="NZ_QGQD01000087.1"/>
</dbReference>
<comment type="catalytic activity">
    <reaction evidence="1">
        <text>ATP + protein L-histidine = ADP + protein N-phospho-L-histidine.</text>
        <dbReference type="EC" id="2.7.13.3"/>
    </reaction>
</comment>
<evidence type="ECO:0000256" key="8">
    <source>
        <dbReference type="SAM" id="Phobius"/>
    </source>
</evidence>
<dbReference type="GO" id="GO:0000155">
    <property type="term" value="F:phosphorelay sensor kinase activity"/>
    <property type="evidence" value="ECO:0007669"/>
    <property type="project" value="InterPro"/>
</dbReference>
<organism evidence="10 11">
    <name type="scientific">Robinsoniella peoriensis</name>
    <dbReference type="NCBI Taxonomy" id="180332"/>
    <lineage>
        <taxon>Bacteria</taxon>
        <taxon>Bacillati</taxon>
        <taxon>Bacillota</taxon>
        <taxon>Clostridia</taxon>
        <taxon>Lachnospirales</taxon>
        <taxon>Lachnospiraceae</taxon>
        <taxon>Robinsoniella</taxon>
    </lineage>
</organism>
<keyword evidence="8" id="KW-1133">Transmembrane helix</keyword>
<dbReference type="Proteomes" id="UP000306509">
    <property type="component" value="Unassembled WGS sequence"/>
</dbReference>
<dbReference type="InterPro" id="IPR050351">
    <property type="entry name" value="BphY/WalK/GraS-like"/>
</dbReference>
<evidence type="ECO:0000256" key="7">
    <source>
        <dbReference type="ARBA" id="ARBA00023012"/>
    </source>
</evidence>
<dbReference type="CDD" id="cd00075">
    <property type="entry name" value="HATPase"/>
    <property type="match status" value="1"/>
</dbReference>
<keyword evidence="7" id="KW-0902">Two-component regulatory system</keyword>
<dbReference type="Pfam" id="PF00512">
    <property type="entry name" value="HisKA"/>
    <property type="match status" value="1"/>
</dbReference>
<feature type="domain" description="Histidine kinase" evidence="9">
    <location>
        <begin position="177"/>
        <end position="390"/>
    </location>
</feature>
<dbReference type="PANTHER" id="PTHR45453:SF1">
    <property type="entry name" value="PHOSPHATE REGULON SENSOR PROTEIN PHOR"/>
    <property type="match status" value="1"/>
</dbReference>
<dbReference type="Gene3D" id="3.30.565.10">
    <property type="entry name" value="Histidine kinase-like ATPase, C-terminal domain"/>
    <property type="match status" value="1"/>
</dbReference>
<dbReference type="GO" id="GO:0005886">
    <property type="term" value="C:plasma membrane"/>
    <property type="evidence" value="ECO:0007669"/>
    <property type="project" value="TreeGrafter"/>
</dbReference>
<evidence type="ECO:0000256" key="3">
    <source>
        <dbReference type="ARBA" id="ARBA00012438"/>
    </source>
</evidence>
<dbReference type="GO" id="GO:0004721">
    <property type="term" value="F:phosphoprotein phosphatase activity"/>
    <property type="evidence" value="ECO:0007669"/>
    <property type="project" value="TreeGrafter"/>
</dbReference>
<evidence type="ECO:0000256" key="2">
    <source>
        <dbReference type="ARBA" id="ARBA00004370"/>
    </source>
</evidence>
<evidence type="ECO:0000256" key="6">
    <source>
        <dbReference type="ARBA" id="ARBA00022777"/>
    </source>
</evidence>
<dbReference type="InterPro" id="IPR004358">
    <property type="entry name" value="Sig_transdc_His_kin-like_C"/>
</dbReference>
<dbReference type="SMART" id="SM00388">
    <property type="entry name" value="HisKA"/>
    <property type="match status" value="1"/>
</dbReference>
<dbReference type="InterPro" id="IPR036097">
    <property type="entry name" value="HisK_dim/P_sf"/>
</dbReference>
<dbReference type="InterPro" id="IPR003594">
    <property type="entry name" value="HATPase_dom"/>
</dbReference>
<evidence type="ECO:0000256" key="1">
    <source>
        <dbReference type="ARBA" id="ARBA00000085"/>
    </source>
</evidence>
<dbReference type="PROSITE" id="PS50109">
    <property type="entry name" value="HIS_KIN"/>
    <property type="match status" value="1"/>
</dbReference>
<dbReference type="PANTHER" id="PTHR45453">
    <property type="entry name" value="PHOSPHATE REGULON SENSOR PROTEIN PHOR"/>
    <property type="match status" value="1"/>
</dbReference>
<feature type="transmembrane region" description="Helical" evidence="8">
    <location>
        <begin position="85"/>
        <end position="105"/>
    </location>
</feature>
<name>A0A4U8Q9Y5_9FIRM</name>
<feature type="transmembrane region" description="Helical" evidence="8">
    <location>
        <begin position="12"/>
        <end position="32"/>
    </location>
</feature>